<name>A0A3N4I8A8_ASCIM</name>
<reference evidence="2 3" key="1">
    <citation type="journal article" date="2018" name="Nat. Ecol. Evol.">
        <title>Pezizomycetes genomes reveal the molecular basis of ectomycorrhizal truffle lifestyle.</title>
        <authorList>
            <person name="Murat C."/>
            <person name="Payen T."/>
            <person name="Noel B."/>
            <person name="Kuo A."/>
            <person name="Morin E."/>
            <person name="Chen J."/>
            <person name="Kohler A."/>
            <person name="Krizsan K."/>
            <person name="Balestrini R."/>
            <person name="Da Silva C."/>
            <person name="Montanini B."/>
            <person name="Hainaut M."/>
            <person name="Levati E."/>
            <person name="Barry K.W."/>
            <person name="Belfiori B."/>
            <person name="Cichocki N."/>
            <person name="Clum A."/>
            <person name="Dockter R.B."/>
            <person name="Fauchery L."/>
            <person name="Guy J."/>
            <person name="Iotti M."/>
            <person name="Le Tacon F."/>
            <person name="Lindquist E.A."/>
            <person name="Lipzen A."/>
            <person name="Malagnac F."/>
            <person name="Mello A."/>
            <person name="Molinier V."/>
            <person name="Miyauchi S."/>
            <person name="Poulain J."/>
            <person name="Riccioni C."/>
            <person name="Rubini A."/>
            <person name="Sitrit Y."/>
            <person name="Splivallo R."/>
            <person name="Traeger S."/>
            <person name="Wang M."/>
            <person name="Zifcakova L."/>
            <person name="Wipf D."/>
            <person name="Zambonelli A."/>
            <person name="Paolocci F."/>
            <person name="Nowrousian M."/>
            <person name="Ottonello S."/>
            <person name="Baldrian P."/>
            <person name="Spatafora J.W."/>
            <person name="Henrissat B."/>
            <person name="Nagy L.G."/>
            <person name="Aury J.M."/>
            <person name="Wincker P."/>
            <person name="Grigoriev I.V."/>
            <person name="Bonfante P."/>
            <person name="Martin F.M."/>
        </authorList>
    </citation>
    <scope>NUCLEOTIDE SEQUENCE [LARGE SCALE GENOMIC DNA]</scope>
    <source>
        <strain evidence="2 3">RN42</strain>
    </source>
</reference>
<keyword evidence="3" id="KW-1185">Reference proteome</keyword>
<dbReference type="EMBL" id="ML119672">
    <property type="protein sequence ID" value="RPA82323.1"/>
    <property type="molecule type" value="Genomic_DNA"/>
</dbReference>
<feature type="signal peptide" evidence="1">
    <location>
        <begin position="1"/>
        <end position="19"/>
    </location>
</feature>
<evidence type="ECO:0000256" key="1">
    <source>
        <dbReference type="SAM" id="SignalP"/>
    </source>
</evidence>
<evidence type="ECO:0008006" key="4">
    <source>
        <dbReference type="Google" id="ProtNLM"/>
    </source>
</evidence>
<dbReference type="OrthoDB" id="152248at2759"/>
<dbReference type="InterPro" id="IPR025649">
    <property type="entry name" value="DUF4360"/>
</dbReference>
<organism evidence="2 3">
    <name type="scientific">Ascobolus immersus RN42</name>
    <dbReference type="NCBI Taxonomy" id="1160509"/>
    <lineage>
        <taxon>Eukaryota</taxon>
        <taxon>Fungi</taxon>
        <taxon>Dikarya</taxon>
        <taxon>Ascomycota</taxon>
        <taxon>Pezizomycotina</taxon>
        <taxon>Pezizomycetes</taxon>
        <taxon>Pezizales</taxon>
        <taxon>Ascobolaceae</taxon>
        <taxon>Ascobolus</taxon>
    </lineage>
</organism>
<dbReference type="AlphaFoldDB" id="A0A3N4I8A8"/>
<dbReference type="PANTHER" id="PTHR38847">
    <property type="match status" value="1"/>
</dbReference>
<evidence type="ECO:0000313" key="3">
    <source>
        <dbReference type="Proteomes" id="UP000275078"/>
    </source>
</evidence>
<dbReference type="Pfam" id="PF14273">
    <property type="entry name" value="DUF4360"/>
    <property type="match status" value="1"/>
</dbReference>
<proteinExistence type="predicted"/>
<dbReference type="STRING" id="1160509.A0A3N4I8A8"/>
<dbReference type="PANTHER" id="PTHR38847:SF1">
    <property type="entry name" value="PSEUDOURIDINE SYNTHASE RSUA_RLUA-LIKE DOMAIN-CONTAINING PROTEIN"/>
    <property type="match status" value="1"/>
</dbReference>
<evidence type="ECO:0000313" key="2">
    <source>
        <dbReference type="EMBL" id="RPA82323.1"/>
    </source>
</evidence>
<protein>
    <recommendedName>
        <fullName evidence="4">Secreted protein</fullName>
    </recommendedName>
</protein>
<dbReference type="Proteomes" id="UP000275078">
    <property type="component" value="Unassembled WGS sequence"/>
</dbReference>
<accession>A0A3N4I8A8</accession>
<feature type="chain" id="PRO_5018045622" description="Secreted protein" evidence="1">
    <location>
        <begin position="20"/>
        <end position="212"/>
    </location>
</feature>
<gene>
    <name evidence="2" type="ORF">BJ508DRAFT_414164</name>
</gene>
<keyword evidence="1" id="KW-0732">Signal</keyword>
<sequence length="212" mass="22342">MKFQAILASGLALAGFAVAAPAPASAVVPDPSQVYIQSISYGGTGCPQGTVGISLSADRTTFTLIFDEYVASVGPGVSVIQNRKNCQVNVNLHYPAGFQYSILGVDARGFVALDKGVTATQKTTYYFSGEQVQASTQTDFAGPVSKDYLIHDEIPFTSTVWAPCGQIQALNINSQVRLENSKNSSGSGLVSTDSVDGKVTFVVGVNWQTCKK</sequence>